<evidence type="ECO:0000313" key="2">
    <source>
        <dbReference type="Proteomes" id="UP000322667"/>
    </source>
</evidence>
<keyword evidence="2" id="KW-1185">Reference proteome</keyword>
<proteinExistence type="predicted"/>
<organism evidence="1 2">
    <name type="scientific">Gossypium tomentosum</name>
    <name type="common">Hawaiian cotton</name>
    <name type="synonym">Gossypium sandvicense</name>
    <dbReference type="NCBI Taxonomy" id="34277"/>
    <lineage>
        <taxon>Eukaryota</taxon>
        <taxon>Viridiplantae</taxon>
        <taxon>Streptophyta</taxon>
        <taxon>Embryophyta</taxon>
        <taxon>Tracheophyta</taxon>
        <taxon>Spermatophyta</taxon>
        <taxon>Magnoliopsida</taxon>
        <taxon>eudicotyledons</taxon>
        <taxon>Gunneridae</taxon>
        <taxon>Pentapetalae</taxon>
        <taxon>rosids</taxon>
        <taxon>malvids</taxon>
        <taxon>Malvales</taxon>
        <taxon>Malvaceae</taxon>
        <taxon>Malvoideae</taxon>
        <taxon>Gossypium</taxon>
    </lineage>
</organism>
<dbReference type="Proteomes" id="UP000322667">
    <property type="component" value="Chromosome D03"/>
</dbReference>
<name>A0A5D2LKR8_GOSTO</name>
<dbReference type="AlphaFoldDB" id="A0A5D2LKR8"/>
<protein>
    <submittedName>
        <fullName evidence="1">Uncharacterized protein</fullName>
    </submittedName>
</protein>
<sequence>MKLFTVVKDEQVVSHYGGEELFGQPWWGVVFFAISVKEGKPWAVRLLMW</sequence>
<reference evidence="1 2" key="1">
    <citation type="submission" date="2019-07" db="EMBL/GenBank/DDBJ databases">
        <title>WGS assembly of Gossypium tomentosum.</title>
        <authorList>
            <person name="Chen Z.J."/>
            <person name="Sreedasyam A."/>
            <person name="Ando A."/>
            <person name="Song Q."/>
            <person name="De L."/>
            <person name="Hulse-Kemp A."/>
            <person name="Ding M."/>
            <person name="Ye W."/>
            <person name="Kirkbride R."/>
            <person name="Jenkins J."/>
            <person name="Plott C."/>
            <person name="Lovell J."/>
            <person name="Lin Y.-M."/>
            <person name="Vaughn R."/>
            <person name="Liu B."/>
            <person name="Li W."/>
            <person name="Simpson S."/>
            <person name="Scheffler B."/>
            <person name="Saski C."/>
            <person name="Grover C."/>
            <person name="Hu G."/>
            <person name="Conover J."/>
            <person name="Carlson J."/>
            <person name="Shu S."/>
            <person name="Boston L."/>
            <person name="Williams M."/>
            <person name="Peterson D."/>
            <person name="Mcgee K."/>
            <person name="Jones D."/>
            <person name="Wendel J."/>
            <person name="Stelly D."/>
            <person name="Grimwood J."/>
            <person name="Schmutz J."/>
        </authorList>
    </citation>
    <scope>NUCLEOTIDE SEQUENCE [LARGE SCALE GENOMIC DNA]</scope>
    <source>
        <strain evidence="1">7179.01</strain>
    </source>
</reference>
<evidence type="ECO:0000313" key="1">
    <source>
        <dbReference type="EMBL" id="TYH79172.1"/>
    </source>
</evidence>
<dbReference type="EMBL" id="CM017625">
    <property type="protein sequence ID" value="TYH79172.1"/>
    <property type="molecule type" value="Genomic_DNA"/>
</dbReference>
<gene>
    <name evidence="1" type="ORF">ES332_D03G044200v1</name>
</gene>
<accession>A0A5D2LKR8</accession>